<feature type="transmembrane region" description="Helical" evidence="1">
    <location>
        <begin position="93"/>
        <end position="112"/>
    </location>
</feature>
<evidence type="ECO:0000256" key="1">
    <source>
        <dbReference type="SAM" id="Phobius"/>
    </source>
</evidence>
<reference evidence="2" key="1">
    <citation type="submission" date="2023-03" db="EMBL/GenBank/DDBJ databases">
        <title>Comparative genomics of Weissella fermenti BK2, and weissella type species.</title>
        <authorList>
            <person name="Lee J.K."/>
            <person name="Baek J.H."/>
            <person name="Kim J.M."/>
            <person name="Choi D.G."/>
            <person name="Jeon C.O."/>
        </authorList>
    </citation>
    <scope>NUCLEOTIDE SEQUENCE</scope>
    <source>
        <strain evidence="2">BK2</strain>
    </source>
</reference>
<comment type="caution">
    <text evidence="2">The sequence shown here is derived from an EMBL/GenBank/DDBJ whole genome shotgun (WGS) entry which is preliminary data.</text>
</comment>
<gene>
    <name evidence="2" type="ORF">OIT47_005010</name>
</gene>
<evidence type="ECO:0000313" key="2">
    <source>
        <dbReference type="EMBL" id="MDF9299647.1"/>
    </source>
</evidence>
<accession>A0ABT6D2B9</accession>
<keyword evidence="3" id="KW-1185">Reference proteome</keyword>
<feature type="transmembrane region" description="Helical" evidence="1">
    <location>
        <begin position="61"/>
        <end position="81"/>
    </location>
</feature>
<evidence type="ECO:0008006" key="4">
    <source>
        <dbReference type="Google" id="ProtNLM"/>
    </source>
</evidence>
<keyword evidence="1" id="KW-0812">Transmembrane</keyword>
<protein>
    <recommendedName>
        <fullName evidence="4">Transmembrane protein</fullName>
    </recommendedName>
</protein>
<evidence type="ECO:0000313" key="3">
    <source>
        <dbReference type="Proteomes" id="UP001146336"/>
    </source>
</evidence>
<keyword evidence="1" id="KW-1133">Transmembrane helix</keyword>
<proteinExistence type="predicted"/>
<feature type="transmembrane region" description="Helical" evidence="1">
    <location>
        <begin position="30"/>
        <end position="49"/>
    </location>
</feature>
<dbReference type="EMBL" id="JAOZFC020000001">
    <property type="protein sequence ID" value="MDF9299647.1"/>
    <property type="molecule type" value="Genomic_DNA"/>
</dbReference>
<keyword evidence="1" id="KW-0472">Membrane</keyword>
<feature type="transmembrane region" description="Helical" evidence="1">
    <location>
        <begin position="118"/>
        <end position="136"/>
    </location>
</feature>
<organism evidence="2 3">
    <name type="scientific">Weissella fermenti</name>
    <dbReference type="NCBI Taxonomy" id="2987699"/>
    <lineage>
        <taxon>Bacteria</taxon>
        <taxon>Bacillati</taxon>
        <taxon>Bacillota</taxon>
        <taxon>Bacilli</taxon>
        <taxon>Lactobacillales</taxon>
        <taxon>Lactobacillaceae</taxon>
        <taxon>Weissella</taxon>
    </lineage>
</organism>
<dbReference type="Proteomes" id="UP001146336">
    <property type="component" value="Unassembled WGS sequence"/>
</dbReference>
<sequence length="149" mass="16260">MIMILNWVLPIVYVGYTVWRQWQPRLVTTTYKVDVFALALGLIIAGTAVQNDWVNPNAAGWLIVGLIAVVSVGLLSIARTLSEEMWVTDDGEVAHHATVGTVVFWVASILLNVESDQLVAHSGAFSLLYLALAAIVQTKLTGWRASAKK</sequence>
<name>A0ABT6D2B9_9LACO</name>
<dbReference type="RefSeq" id="WP_199404572.1">
    <property type="nucleotide sequence ID" value="NZ_JAOZFC020000001.1"/>
</dbReference>